<dbReference type="Proteomes" id="UP000184109">
    <property type="component" value="Unassembled WGS sequence"/>
</dbReference>
<accession>A0A1M5TCS1</accession>
<keyword evidence="1" id="KW-1133">Transmembrane helix</keyword>
<gene>
    <name evidence="2" type="ORF">SAMN05444281_0822</name>
</gene>
<evidence type="ECO:0000313" key="2">
    <source>
        <dbReference type="EMBL" id="SHH48519.1"/>
    </source>
</evidence>
<dbReference type="AlphaFoldDB" id="A0A1M5TCS1"/>
<proteinExistence type="predicted"/>
<feature type="transmembrane region" description="Helical" evidence="1">
    <location>
        <begin position="42"/>
        <end position="62"/>
    </location>
</feature>
<name>A0A1M5TCS1_9FLAO</name>
<dbReference type="STRING" id="1195760.SAMN05444281_0822"/>
<keyword evidence="1" id="KW-0812">Transmembrane</keyword>
<dbReference type="EMBL" id="FQXQ01000001">
    <property type="protein sequence ID" value="SHH48519.1"/>
    <property type="molecule type" value="Genomic_DNA"/>
</dbReference>
<keyword evidence="3" id="KW-1185">Reference proteome</keyword>
<evidence type="ECO:0000256" key="1">
    <source>
        <dbReference type="SAM" id="Phobius"/>
    </source>
</evidence>
<sequence length="66" mass="7746">MKTLPIKAIFIFPLACLISNTLLVLSLTDLFTESFFQKKYFIVYLIMIISVFPTVKICVEYYRSKE</sequence>
<protein>
    <submittedName>
        <fullName evidence="2">Uncharacterized protein</fullName>
    </submittedName>
</protein>
<organism evidence="2 3">
    <name type="scientific">Wenyingzhuangia marina</name>
    <dbReference type="NCBI Taxonomy" id="1195760"/>
    <lineage>
        <taxon>Bacteria</taxon>
        <taxon>Pseudomonadati</taxon>
        <taxon>Bacteroidota</taxon>
        <taxon>Flavobacteriia</taxon>
        <taxon>Flavobacteriales</taxon>
        <taxon>Flavobacteriaceae</taxon>
        <taxon>Wenyingzhuangia</taxon>
    </lineage>
</organism>
<evidence type="ECO:0000313" key="3">
    <source>
        <dbReference type="Proteomes" id="UP000184109"/>
    </source>
</evidence>
<reference evidence="3" key="1">
    <citation type="submission" date="2016-11" db="EMBL/GenBank/DDBJ databases">
        <authorList>
            <person name="Varghese N."/>
            <person name="Submissions S."/>
        </authorList>
    </citation>
    <scope>NUCLEOTIDE SEQUENCE [LARGE SCALE GENOMIC DNA]</scope>
    <source>
        <strain evidence="3">DSM 100572</strain>
    </source>
</reference>
<keyword evidence="1" id="KW-0472">Membrane</keyword>